<evidence type="ECO:0000313" key="2">
    <source>
        <dbReference type="Proteomes" id="UP001313282"/>
    </source>
</evidence>
<gene>
    <name evidence="1" type="ORF">TWF718_005142</name>
</gene>
<proteinExistence type="predicted"/>
<protein>
    <submittedName>
        <fullName evidence="1">Uncharacterized protein</fullName>
    </submittedName>
</protein>
<dbReference type="EMBL" id="JAVHNR010000002">
    <property type="protein sequence ID" value="KAK6351993.1"/>
    <property type="molecule type" value="Genomic_DNA"/>
</dbReference>
<sequence length="159" mass="17861">MVVQIARIINLCKFKSIVFYNAEKVTEITLPASGHNIFEPAPCSPKILQNIPWKSSGYKMSITIQDPDDGRDHAISIIDDNYAFVLNSNRMGDLHDLERGVNPNGLLLVVSECPENPHDHFGLAIYKTEDWFEVEGSSVDSWQLRKLLHMAPVAKLGGW</sequence>
<accession>A0AAN8MT66</accession>
<evidence type="ECO:0000313" key="1">
    <source>
        <dbReference type="EMBL" id="KAK6351993.1"/>
    </source>
</evidence>
<name>A0AAN8MT66_9PEZI</name>
<dbReference type="AlphaFoldDB" id="A0AAN8MT66"/>
<reference evidence="1 2" key="1">
    <citation type="submission" date="2019-10" db="EMBL/GenBank/DDBJ databases">
        <authorList>
            <person name="Palmer J.M."/>
        </authorList>
    </citation>
    <scope>NUCLEOTIDE SEQUENCE [LARGE SCALE GENOMIC DNA]</scope>
    <source>
        <strain evidence="1 2">TWF718</strain>
    </source>
</reference>
<comment type="caution">
    <text evidence="1">The sequence shown here is derived from an EMBL/GenBank/DDBJ whole genome shotgun (WGS) entry which is preliminary data.</text>
</comment>
<organism evidence="1 2">
    <name type="scientific">Orbilia javanica</name>
    <dbReference type="NCBI Taxonomy" id="47235"/>
    <lineage>
        <taxon>Eukaryota</taxon>
        <taxon>Fungi</taxon>
        <taxon>Dikarya</taxon>
        <taxon>Ascomycota</taxon>
        <taxon>Pezizomycotina</taxon>
        <taxon>Orbiliomycetes</taxon>
        <taxon>Orbiliales</taxon>
        <taxon>Orbiliaceae</taxon>
        <taxon>Orbilia</taxon>
    </lineage>
</organism>
<keyword evidence="2" id="KW-1185">Reference proteome</keyword>
<dbReference type="Proteomes" id="UP001313282">
    <property type="component" value="Unassembled WGS sequence"/>
</dbReference>